<gene>
    <name evidence="6" type="ORF">FSB78_15720</name>
</gene>
<dbReference type="InterPro" id="IPR005119">
    <property type="entry name" value="LysR_subst-bd"/>
</dbReference>
<keyword evidence="7" id="KW-1185">Reference proteome</keyword>
<dbReference type="Proteomes" id="UP000321250">
    <property type="component" value="Unassembled WGS sequence"/>
</dbReference>
<keyword evidence="4" id="KW-0804">Transcription</keyword>
<dbReference type="InterPro" id="IPR036390">
    <property type="entry name" value="WH_DNA-bd_sf"/>
</dbReference>
<evidence type="ECO:0000256" key="2">
    <source>
        <dbReference type="ARBA" id="ARBA00023015"/>
    </source>
</evidence>
<organism evidence="6 7">
    <name type="scientific">Sphingomonas ginsenosidivorax</name>
    <dbReference type="NCBI Taxonomy" id="862135"/>
    <lineage>
        <taxon>Bacteria</taxon>
        <taxon>Pseudomonadati</taxon>
        <taxon>Pseudomonadota</taxon>
        <taxon>Alphaproteobacteria</taxon>
        <taxon>Sphingomonadales</taxon>
        <taxon>Sphingomonadaceae</taxon>
        <taxon>Sphingomonas</taxon>
    </lineage>
</organism>
<dbReference type="Pfam" id="PF00126">
    <property type="entry name" value="HTH_1"/>
    <property type="match status" value="1"/>
</dbReference>
<dbReference type="GO" id="GO:0003700">
    <property type="term" value="F:DNA-binding transcription factor activity"/>
    <property type="evidence" value="ECO:0007669"/>
    <property type="project" value="InterPro"/>
</dbReference>
<dbReference type="InterPro" id="IPR036388">
    <property type="entry name" value="WH-like_DNA-bd_sf"/>
</dbReference>
<evidence type="ECO:0000256" key="4">
    <source>
        <dbReference type="ARBA" id="ARBA00023163"/>
    </source>
</evidence>
<dbReference type="InterPro" id="IPR050176">
    <property type="entry name" value="LTTR"/>
</dbReference>
<feature type="domain" description="HTH lysR-type" evidence="5">
    <location>
        <begin position="1"/>
        <end position="56"/>
    </location>
</feature>
<reference evidence="6 7" key="1">
    <citation type="journal article" date="2013" name="Antonie Van Leeuwenhoek">
        <title>Sphingomonas ginsenosidivorax sp. nov., with the ability to transform ginsenosides.</title>
        <authorList>
            <person name="Jin X.F."/>
            <person name="Kim J.K."/>
            <person name="Liu Q.M."/>
            <person name="Kang M.S."/>
            <person name="He D."/>
            <person name="Jin F.X."/>
            <person name="Kim S.C."/>
            <person name="Im W.T."/>
        </authorList>
    </citation>
    <scope>NUCLEOTIDE SEQUENCE [LARGE SCALE GENOMIC DNA]</scope>
    <source>
        <strain evidence="6 7">KHI67</strain>
    </source>
</reference>
<name>A0A5C6UIE3_9SPHN</name>
<accession>A0A5C6UIE3</accession>
<dbReference type="SUPFAM" id="SSF53850">
    <property type="entry name" value="Periplasmic binding protein-like II"/>
    <property type="match status" value="1"/>
</dbReference>
<dbReference type="PANTHER" id="PTHR30579">
    <property type="entry name" value="TRANSCRIPTIONAL REGULATOR"/>
    <property type="match status" value="1"/>
</dbReference>
<dbReference type="Pfam" id="PF03466">
    <property type="entry name" value="LysR_substrate"/>
    <property type="match status" value="1"/>
</dbReference>
<comment type="similarity">
    <text evidence="1">Belongs to the LysR transcriptional regulatory family.</text>
</comment>
<keyword evidence="3" id="KW-0238">DNA-binding</keyword>
<dbReference type="InterPro" id="IPR000847">
    <property type="entry name" value="LysR_HTH_N"/>
</dbReference>
<evidence type="ECO:0000256" key="1">
    <source>
        <dbReference type="ARBA" id="ARBA00009437"/>
    </source>
</evidence>
<dbReference type="Gene3D" id="1.10.10.10">
    <property type="entry name" value="Winged helix-like DNA-binding domain superfamily/Winged helix DNA-binding domain"/>
    <property type="match status" value="1"/>
</dbReference>
<evidence type="ECO:0000313" key="6">
    <source>
        <dbReference type="EMBL" id="TXC72230.1"/>
    </source>
</evidence>
<dbReference type="SUPFAM" id="SSF46785">
    <property type="entry name" value="Winged helix' DNA-binding domain"/>
    <property type="match status" value="1"/>
</dbReference>
<evidence type="ECO:0000313" key="7">
    <source>
        <dbReference type="Proteomes" id="UP000321250"/>
    </source>
</evidence>
<dbReference type="PROSITE" id="PS50931">
    <property type="entry name" value="HTH_LYSR"/>
    <property type="match status" value="1"/>
</dbReference>
<dbReference type="GO" id="GO:0003677">
    <property type="term" value="F:DNA binding"/>
    <property type="evidence" value="ECO:0007669"/>
    <property type="project" value="UniProtKB-KW"/>
</dbReference>
<dbReference type="OrthoDB" id="1631201at2"/>
<evidence type="ECO:0000259" key="5">
    <source>
        <dbReference type="PROSITE" id="PS50931"/>
    </source>
</evidence>
<protein>
    <submittedName>
        <fullName evidence="6">LysR family transcriptional regulator</fullName>
    </submittedName>
</protein>
<dbReference type="Gene3D" id="3.40.190.10">
    <property type="entry name" value="Periplasmic binding protein-like II"/>
    <property type="match status" value="2"/>
</dbReference>
<dbReference type="PANTHER" id="PTHR30579:SF7">
    <property type="entry name" value="HTH-TYPE TRANSCRIPTIONAL REGULATOR LRHA-RELATED"/>
    <property type="match status" value="1"/>
</dbReference>
<comment type="caution">
    <text evidence="6">The sequence shown here is derived from an EMBL/GenBank/DDBJ whole genome shotgun (WGS) entry which is preliminary data.</text>
</comment>
<dbReference type="RefSeq" id="WP_147083506.1">
    <property type="nucleotide sequence ID" value="NZ_VOQR01000001.1"/>
</dbReference>
<dbReference type="AlphaFoldDB" id="A0A5C6UIE3"/>
<proteinExistence type="inferred from homology"/>
<sequence length="288" mass="30442">MDVLRTFVLGFQLGSFSRAAERLGRSPSAISTQLRKLEDQIGQPLVRKAGRGLALTDVGDTLFSYAQRILALNDEAIAATRGSGVEGWVKLGLSQDFAESWLADVLAQFARLHPKVRVEAQAEKTGALLEKTIRGELDMTLGWGSTVEGLEVEHLADIPMVWVGPRDWPGMSALPGDALSLVAFEPPCSFRDPAIAALDKAGISWRVVFSSPSLSGLWAAATAGLGITMRTSIGLPDSLVALDAKKLGLPKLPSVPLSLYSVGQAGSTAATVLAEILVDVVRDKVAAG</sequence>
<evidence type="ECO:0000256" key="3">
    <source>
        <dbReference type="ARBA" id="ARBA00023125"/>
    </source>
</evidence>
<dbReference type="EMBL" id="VOQR01000001">
    <property type="protein sequence ID" value="TXC72230.1"/>
    <property type="molecule type" value="Genomic_DNA"/>
</dbReference>
<keyword evidence="2" id="KW-0805">Transcription regulation</keyword>